<organism evidence="1 2">
    <name type="scientific">Parasphingopyxis lamellibrachiae</name>
    <dbReference type="NCBI Taxonomy" id="680125"/>
    <lineage>
        <taxon>Bacteria</taxon>
        <taxon>Pseudomonadati</taxon>
        <taxon>Pseudomonadota</taxon>
        <taxon>Alphaproteobacteria</taxon>
        <taxon>Sphingomonadales</taxon>
        <taxon>Sphingomonadaceae</taxon>
        <taxon>Parasphingopyxis</taxon>
    </lineage>
</organism>
<dbReference type="EMBL" id="QRDP01000004">
    <property type="protein sequence ID" value="RED17207.1"/>
    <property type="molecule type" value="Genomic_DNA"/>
</dbReference>
<proteinExistence type="predicted"/>
<reference evidence="1 2" key="1">
    <citation type="submission" date="2018-07" db="EMBL/GenBank/DDBJ databases">
        <title>Genomic Encyclopedia of Type Strains, Phase IV (KMG-IV): sequencing the most valuable type-strain genomes for metagenomic binning, comparative biology and taxonomic classification.</title>
        <authorList>
            <person name="Goeker M."/>
        </authorList>
    </citation>
    <scope>NUCLEOTIDE SEQUENCE [LARGE SCALE GENOMIC DNA]</scope>
    <source>
        <strain evidence="1 2">DSM 26725</strain>
    </source>
</reference>
<keyword evidence="2" id="KW-1185">Reference proteome</keyword>
<accession>A0A3D9FHZ9</accession>
<dbReference type="AlphaFoldDB" id="A0A3D9FHZ9"/>
<protein>
    <submittedName>
        <fullName evidence="1">Uncharacterized protein DUF1176</fullName>
    </submittedName>
</protein>
<sequence length="354" mass="38223">MVCEARQKAMTIAFFTFLAAAIATPDPTIGQERNFGDWAVGCDNGWTCEALSLAAEDWSIGDGISLTVRRAGGADGYNRVGLRAMEEIEGDRIALQIDGGQVAIAERSEGDELFHFDPAIAQNLLYRIAQGQTAELFDEAGASLGAVSLNGSRAALLYIEDIQGRAGTVTASAMVGDEPASTIPEPPAIPTIAAMPVAARAEDTAGGLSESERAALRPAVECDYGDEDPLSNRAVVLSDTADLVLISCSRGAYNFSDIAFVRQNGTLTPARFDHVFSWGEDRKMPFLVNTYWDPEEGTLSTYAKGRGLGDCGTAESFVWDGEMFRLTERREMNNCRGSIHWITVYRANVEWVNP</sequence>
<name>A0A3D9FHZ9_9SPHN</name>
<evidence type="ECO:0000313" key="2">
    <source>
        <dbReference type="Proteomes" id="UP000256310"/>
    </source>
</evidence>
<comment type="caution">
    <text evidence="1">The sequence shown here is derived from an EMBL/GenBank/DDBJ whole genome shotgun (WGS) entry which is preliminary data.</text>
</comment>
<evidence type="ECO:0000313" key="1">
    <source>
        <dbReference type="EMBL" id="RED17207.1"/>
    </source>
</evidence>
<dbReference type="Proteomes" id="UP000256310">
    <property type="component" value="Unassembled WGS sequence"/>
</dbReference>
<dbReference type="InterPro" id="IPR009560">
    <property type="entry name" value="DUF1176"/>
</dbReference>
<gene>
    <name evidence="1" type="ORF">DFR46_2246</name>
</gene>
<dbReference type="Pfam" id="PF06674">
    <property type="entry name" value="DUF1176"/>
    <property type="match status" value="1"/>
</dbReference>